<keyword evidence="1" id="KW-1133">Transmembrane helix</keyword>
<comment type="caution">
    <text evidence="3">The sequence shown here is derived from an EMBL/GenBank/DDBJ whole genome shotgun (WGS) entry which is preliminary data.</text>
</comment>
<keyword evidence="1" id="KW-0812">Transmembrane</keyword>
<feature type="domain" description="Pectinesterase inhibitor" evidence="2">
    <location>
        <begin position="57"/>
        <end position="190"/>
    </location>
</feature>
<evidence type="ECO:0000256" key="1">
    <source>
        <dbReference type="SAM" id="Phobius"/>
    </source>
</evidence>
<gene>
    <name evidence="3" type="ORF">LITE_LOCUS38712</name>
</gene>
<dbReference type="Pfam" id="PF04043">
    <property type="entry name" value="PMEI"/>
    <property type="match status" value="1"/>
</dbReference>
<evidence type="ECO:0000313" key="4">
    <source>
        <dbReference type="Proteomes" id="UP001154282"/>
    </source>
</evidence>
<keyword evidence="1" id="KW-0472">Membrane</keyword>
<dbReference type="NCBIfam" id="TIGR01614">
    <property type="entry name" value="PME_inhib"/>
    <property type="match status" value="1"/>
</dbReference>
<name>A0AAV0PJ03_9ROSI</name>
<dbReference type="PANTHER" id="PTHR31890:SF11">
    <property type="entry name" value="PECTINESTERASE INHIBITOR DOMAIN-CONTAINING PROTEIN"/>
    <property type="match status" value="1"/>
</dbReference>
<proteinExistence type="predicted"/>
<organism evidence="3 4">
    <name type="scientific">Linum tenue</name>
    <dbReference type="NCBI Taxonomy" id="586396"/>
    <lineage>
        <taxon>Eukaryota</taxon>
        <taxon>Viridiplantae</taxon>
        <taxon>Streptophyta</taxon>
        <taxon>Embryophyta</taxon>
        <taxon>Tracheophyta</taxon>
        <taxon>Spermatophyta</taxon>
        <taxon>Magnoliopsida</taxon>
        <taxon>eudicotyledons</taxon>
        <taxon>Gunneridae</taxon>
        <taxon>Pentapetalae</taxon>
        <taxon>rosids</taxon>
        <taxon>fabids</taxon>
        <taxon>Malpighiales</taxon>
        <taxon>Linaceae</taxon>
        <taxon>Linum</taxon>
    </lineage>
</organism>
<sequence>MGFSITPLIIPQAIFTAIIMLQFPLLMNARQLSMSSSSIAMAPAFAPAPSPAAAATNLIEEVCRKSNIDVTKCIETLQSIPDAASAYDDIQALAELVMQAAKEESKALGTMFSAIQSSKDANPKLKPSLQLCAFDYSDAAIFFTPRGLGDVTKSLEVHSALDDSQNCDSELAKIRNAGVVDDSISAAIQKWRDLYAVANGVILYAEDAFKGRAVDDQGDDDYSPDY</sequence>
<keyword evidence="4" id="KW-1185">Reference proteome</keyword>
<reference evidence="3" key="1">
    <citation type="submission" date="2022-08" db="EMBL/GenBank/DDBJ databases">
        <authorList>
            <person name="Gutierrez-Valencia J."/>
        </authorList>
    </citation>
    <scope>NUCLEOTIDE SEQUENCE</scope>
</reference>
<dbReference type="Proteomes" id="UP001154282">
    <property type="component" value="Unassembled WGS sequence"/>
</dbReference>
<dbReference type="SUPFAM" id="SSF101148">
    <property type="entry name" value="Plant invertase/pectin methylesterase inhibitor"/>
    <property type="match status" value="1"/>
</dbReference>
<dbReference type="InterPro" id="IPR035513">
    <property type="entry name" value="Invertase/methylesterase_inhib"/>
</dbReference>
<dbReference type="EMBL" id="CAMGYJ010000009">
    <property type="protein sequence ID" value="CAI0470875.1"/>
    <property type="molecule type" value="Genomic_DNA"/>
</dbReference>
<evidence type="ECO:0000313" key="3">
    <source>
        <dbReference type="EMBL" id="CAI0470875.1"/>
    </source>
</evidence>
<protein>
    <recommendedName>
        <fullName evidence="2">Pectinesterase inhibitor domain-containing protein</fullName>
    </recommendedName>
</protein>
<dbReference type="PANTHER" id="PTHR31890">
    <property type="entry name" value="PLANT INVERTASE/PECTIN METHYLESTERASE INHIBITOR SUPERFAMILY PROTEIN"/>
    <property type="match status" value="1"/>
</dbReference>
<dbReference type="Gene3D" id="1.20.140.40">
    <property type="entry name" value="Invertase/pectin methylesterase inhibitor family protein"/>
    <property type="match status" value="1"/>
</dbReference>
<evidence type="ECO:0000259" key="2">
    <source>
        <dbReference type="Pfam" id="PF04043"/>
    </source>
</evidence>
<accession>A0AAV0PJ03</accession>
<feature type="transmembrane region" description="Helical" evidence="1">
    <location>
        <begin position="6"/>
        <end position="27"/>
    </location>
</feature>
<dbReference type="GO" id="GO:0004857">
    <property type="term" value="F:enzyme inhibitor activity"/>
    <property type="evidence" value="ECO:0007669"/>
    <property type="project" value="InterPro"/>
</dbReference>
<dbReference type="InterPro" id="IPR006501">
    <property type="entry name" value="Pectinesterase_inhib_dom"/>
</dbReference>
<dbReference type="AlphaFoldDB" id="A0AAV0PJ03"/>